<feature type="domain" description="Peptidase M48" evidence="7">
    <location>
        <begin position="78"/>
        <end position="256"/>
    </location>
</feature>
<dbReference type="EMBL" id="MBUA01000001">
    <property type="protein sequence ID" value="MBC6489371.1"/>
    <property type="molecule type" value="Genomic_DNA"/>
</dbReference>
<keyword evidence="4 6" id="KW-0862">Zinc</keyword>
<dbReference type="PANTHER" id="PTHR22726:SF1">
    <property type="entry name" value="METALLOENDOPEPTIDASE OMA1, MITOCHONDRIAL"/>
    <property type="match status" value="1"/>
</dbReference>
<dbReference type="InterPro" id="IPR001915">
    <property type="entry name" value="Peptidase_M48"/>
</dbReference>
<dbReference type="Proteomes" id="UP000765802">
    <property type="component" value="Unassembled WGS sequence"/>
</dbReference>
<reference evidence="8 9" key="1">
    <citation type="submission" date="2016-07" db="EMBL/GenBank/DDBJ databases">
        <title>Genome analysis of Flavihumibacter stibioxidans YS-17.</title>
        <authorList>
            <person name="Shi K."/>
            <person name="Han Y."/>
            <person name="Wang G."/>
        </authorList>
    </citation>
    <scope>NUCLEOTIDE SEQUENCE [LARGE SCALE GENOMIC DNA]</scope>
    <source>
        <strain evidence="8 9">YS-17</strain>
    </source>
</reference>
<dbReference type="PANTHER" id="PTHR22726">
    <property type="entry name" value="METALLOENDOPEPTIDASE OMA1"/>
    <property type="match status" value="1"/>
</dbReference>
<evidence type="ECO:0000256" key="1">
    <source>
        <dbReference type="ARBA" id="ARBA00022670"/>
    </source>
</evidence>
<keyword evidence="1 6" id="KW-0645">Protease</keyword>
<evidence type="ECO:0000313" key="8">
    <source>
        <dbReference type="EMBL" id="MBC6489371.1"/>
    </source>
</evidence>
<dbReference type="PROSITE" id="PS51257">
    <property type="entry name" value="PROKAR_LIPOPROTEIN"/>
    <property type="match status" value="1"/>
</dbReference>
<keyword evidence="5 6" id="KW-0482">Metalloprotease</keyword>
<dbReference type="InterPro" id="IPR051156">
    <property type="entry name" value="Mito/Outer_Membr_Metalloprot"/>
</dbReference>
<organism evidence="8 9">
    <name type="scientific">Flavihumibacter stibioxidans</name>
    <dbReference type="NCBI Taxonomy" id="1834163"/>
    <lineage>
        <taxon>Bacteria</taxon>
        <taxon>Pseudomonadati</taxon>
        <taxon>Bacteroidota</taxon>
        <taxon>Chitinophagia</taxon>
        <taxon>Chitinophagales</taxon>
        <taxon>Chitinophagaceae</taxon>
        <taxon>Flavihumibacter</taxon>
    </lineage>
</organism>
<evidence type="ECO:0000256" key="2">
    <source>
        <dbReference type="ARBA" id="ARBA00022723"/>
    </source>
</evidence>
<gene>
    <name evidence="8" type="ORF">BC349_00195</name>
</gene>
<evidence type="ECO:0000313" key="9">
    <source>
        <dbReference type="Proteomes" id="UP000765802"/>
    </source>
</evidence>
<dbReference type="Gene3D" id="3.30.2010.10">
    <property type="entry name" value="Metalloproteases ('zincins'), catalytic domain"/>
    <property type="match status" value="1"/>
</dbReference>
<dbReference type="CDD" id="cd07331">
    <property type="entry name" value="M48C_Oma1_like"/>
    <property type="match status" value="1"/>
</dbReference>
<evidence type="ECO:0000256" key="6">
    <source>
        <dbReference type="RuleBase" id="RU003983"/>
    </source>
</evidence>
<sequence length="269" mass="29443">MKNFLLVAVLATSLVSCSKNPITGRSQLTLFSEAEIQTMASTEYTTFLSQNKVVSTNTSKDAEMVRRIGQRISTAVTKYYTEKGLSQELAGYKWEYNLVDSKEANAWCMPGGKIVVYTGLLPITQNEAALAVVMGHEIAHALAKHGNERMSQGMIQQLGGVALSVAVANKPSETQNLFMTAYGLGTTLGAILPFSRSNELEADKFGLMFSAMAGYNPQEAIALWKRMAAASGGNRPPEFASTHPTEETRIKRLEEMMPEALKYYKPVKP</sequence>
<comment type="cofactor">
    <cofactor evidence="6">
        <name>Zn(2+)</name>
        <dbReference type="ChEBI" id="CHEBI:29105"/>
    </cofactor>
    <text evidence="6">Binds 1 zinc ion per subunit.</text>
</comment>
<accession>A0ABR7M356</accession>
<dbReference type="RefSeq" id="WP_187254733.1">
    <property type="nucleotide sequence ID" value="NZ_JBHULF010000006.1"/>
</dbReference>
<name>A0ABR7M356_9BACT</name>
<comment type="caution">
    <text evidence="8">The sequence shown here is derived from an EMBL/GenBank/DDBJ whole genome shotgun (WGS) entry which is preliminary data.</text>
</comment>
<evidence type="ECO:0000259" key="7">
    <source>
        <dbReference type="Pfam" id="PF01435"/>
    </source>
</evidence>
<keyword evidence="9" id="KW-1185">Reference proteome</keyword>
<keyword evidence="2" id="KW-0479">Metal-binding</keyword>
<proteinExistence type="inferred from homology"/>
<evidence type="ECO:0000256" key="4">
    <source>
        <dbReference type="ARBA" id="ARBA00022833"/>
    </source>
</evidence>
<evidence type="ECO:0000256" key="3">
    <source>
        <dbReference type="ARBA" id="ARBA00022801"/>
    </source>
</evidence>
<dbReference type="Pfam" id="PF01435">
    <property type="entry name" value="Peptidase_M48"/>
    <property type="match status" value="1"/>
</dbReference>
<keyword evidence="3 6" id="KW-0378">Hydrolase</keyword>
<protein>
    <submittedName>
        <fullName evidence="8">Peptidase M48</fullName>
    </submittedName>
</protein>
<comment type="similarity">
    <text evidence="6">Belongs to the peptidase M48 family.</text>
</comment>
<evidence type="ECO:0000256" key="5">
    <source>
        <dbReference type="ARBA" id="ARBA00023049"/>
    </source>
</evidence>